<dbReference type="InterPro" id="IPR011013">
    <property type="entry name" value="Gal_mutarotase_sf_dom"/>
</dbReference>
<evidence type="ECO:0000313" key="5">
    <source>
        <dbReference type="EMBL" id="GFJ82797.1"/>
    </source>
</evidence>
<dbReference type="GO" id="GO:0030246">
    <property type="term" value="F:carbohydrate binding"/>
    <property type="evidence" value="ECO:0007669"/>
    <property type="project" value="InterPro"/>
</dbReference>
<dbReference type="Gene3D" id="2.70.98.30">
    <property type="entry name" value="Golgi alpha-mannosidase II, domain 4"/>
    <property type="match status" value="1"/>
</dbReference>
<reference evidence="5 6" key="1">
    <citation type="submission" date="2020-03" db="EMBL/GenBank/DDBJ databases">
        <title>Whole genome shotgun sequence of Phytohabitans houttuyneae NBRC 108639.</title>
        <authorList>
            <person name="Komaki H."/>
            <person name="Tamura T."/>
        </authorList>
    </citation>
    <scope>NUCLEOTIDE SEQUENCE [LARGE SCALE GENOMIC DNA]</scope>
    <source>
        <strain evidence="5 6">NBRC 108639</strain>
    </source>
</reference>
<comment type="cofactor">
    <cofactor evidence="1">
        <name>Zn(2+)</name>
        <dbReference type="ChEBI" id="CHEBI:29105"/>
    </cofactor>
</comment>
<dbReference type="SUPFAM" id="SSF88713">
    <property type="entry name" value="Glycoside hydrolase/deacetylase"/>
    <property type="match status" value="1"/>
</dbReference>
<dbReference type="InterPro" id="IPR027291">
    <property type="entry name" value="Glyco_hydro_38_N_sf"/>
</dbReference>
<dbReference type="Gene3D" id="3.20.110.10">
    <property type="entry name" value="Glycoside hydrolase 38, N terminal domain"/>
    <property type="match status" value="1"/>
</dbReference>
<dbReference type="EMBL" id="BLPF01000002">
    <property type="protein sequence ID" value="GFJ82797.1"/>
    <property type="molecule type" value="Genomic_DNA"/>
</dbReference>
<dbReference type="PANTHER" id="PTHR11607:SF3">
    <property type="entry name" value="LYSOSOMAL ALPHA-MANNOSIDASE"/>
    <property type="match status" value="1"/>
</dbReference>
<comment type="caution">
    <text evidence="5">The sequence shown here is derived from an EMBL/GenBank/DDBJ whole genome shotgun (WGS) entry which is preliminary data.</text>
</comment>
<dbReference type="AlphaFoldDB" id="A0A6V8KM66"/>
<keyword evidence="2" id="KW-0862">Zinc</keyword>
<keyword evidence="6" id="KW-1185">Reference proteome</keyword>
<feature type="compositionally biased region" description="Basic residues" evidence="3">
    <location>
        <begin position="760"/>
        <end position="783"/>
    </location>
</feature>
<organism evidence="5 6">
    <name type="scientific">Phytohabitans houttuyneae</name>
    <dbReference type="NCBI Taxonomy" id="1076126"/>
    <lineage>
        <taxon>Bacteria</taxon>
        <taxon>Bacillati</taxon>
        <taxon>Actinomycetota</taxon>
        <taxon>Actinomycetes</taxon>
        <taxon>Micromonosporales</taxon>
        <taxon>Micromonosporaceae</taxon>
    </lineage>
</organism>
<dbReference type="SUPFAM" id="SSF74650">
    <property type="entry name" value="Galactose mutarotase-like"/>
    <property type="match status" value="1"/>
</dbReference>
<feature type="region of interest" description="Disordered" evidence="3">
    <location>
        <begin position="717"/>
        <end position="783"/>
    </location>
</feature>
<evidence type="ECO:0000256" key="2">
    <source>
        <dbReference type="ARBA" id="ARBA00022833"/>
    </source>
</evidence>
<sequence>MTSRLLRASLGSPGYDDMRATLRSAGATTVAGDVRVACLPLFQGDPLRQAIRVTGAPEQARVTVRDGDTLVGEGRAGADVWVPEVDTPRTVGIAVEGVGEAAFVITPQRKWTVHVVHHSHLDIGYTDRQGVVLRNHLEYLDSALDLAAATERWPDEARFRWTVESALPVRRWLDSRDRAAVDRFVALARDGRIEVTAMPFQLHTEACSVEELHRMLRFTDDLRERHGIPITSAMHTDVPGAVVGFVDALAAGGVRYLSAAHNWAGRSVPFLTGGQDLGRPFWWRSPAGERILVWFTDTAHGMAYMEGNVVGIAESFAAASSLLPGYLWSLANRPVPYRKEAFGWSGLDGVELHKPPYPHDVLHLRVQGGNADNAGPSIVPPSVVREWNATYAWPKLRMSTNSAFFEDAERRLGEAIPEHSGDWTDWWADGLGSGARPLGYARRAQHAVRHAETLHALAGSPATAEVDAVYDKLGLFDEHTWGAANPWHDHEDGFDSGGLQWARKCEMAYSGADDAEDLRHAGAHRLGARLAPAGGALASYLIANLGPADRTDLAEVFLPASVVPLDDLVSIVDARTGSAVPHHEEAVRPEDWPTRPAGRRLSFVLADVPAVGHARIDVVAGTGPAVAEELDTWQIENEYYRVNVDPREGTLTSIFDKRAGRELVNAAGYAGMNQYVHERYSTAPHVNHLSGHIEAPRGTLPCWPAARSAAAPRCCARSARPWGRPSRSSWTPTARAGCAPPSRSPRAWPGSTSPTACTRTARRPRRASSSRSPSRCRHRSPGS</sequence>
<gene>
    <name evidence="5" type="ORF">Phou_069770</name>
</gene>
<evidence type="ECO:0000313" key="6">
    <source>
        <dbReference type="Proteomes" id="UP000482800"/>
    </source>
</evidence>
<dbReference type="PANTHER" id="PTHR11607">
    <property type="entry name" value="ALPHA-MANNOSIDASE"/>
    <property type="match status" value="1"/>
</dbReference>
<dbReference type="Proteomes" id="UP000482800">
    <property type="component" value="Unassembled WGS sequence"/>
</dbReference>
<dbReference type="InterPro" id="IPR011330">
    <property type="entry name" value="Glyco_hydro/deAcase_b/a-brl"/>
</dbReference>
<evidence type="ECO:0000259" key="4">
    <source>
        <dbReference type="Pfam" id="PF01074"/>
    </source>
</evidence>
<feature type="domain" description="Glycoside hydrolase family 38 N-terminal" evidence="4">
    <location>
        <begin position="112"/>
        <end position="416"/>
    </location>
</feature>
<dbReference type="RefSeq" id="WP_173063746.1">
    <property type="nucleotide sequence ID" value="NZ_BLPF01000002.1"/>
</dbReference>
<name>A0A6V8KM66_9ACTN</name>
<dbReference type="GO" id="GO:0004559">
    <property type="term" value="F:alpha-mannosidase activity"/>
    <property type="evidence" value="ECO:0007669"/>
    <property type="project" value="InterPro"/>
</dbReference>
<dbReference type="InterPro" id="IPR000602">
    <property type="entry name" value="Glyco_hydro_38_N"/>
</dbReference>
<dbReference type="Pfam" id="PF01074">
    <property type="entry name" value="Glyco_hydro_38N"/>
    <property type="match status" value="1"/>
</dbReference>
<reference evidence="5 6" key="2">
    <citation type="submission" date="2020-03" db="EMBL/GenBank/DDBJ databases">
        <authorList>
            <person name="Ichikawa N."/>
            <person name="Kimura A."/>
            <person name="Kitahashi Y."/>
            <person name="Uohara A."/>
        </authorList>
    </citation>
    <scope>NUCLEOTIDE SEQUENCE [LARGE SCALE GENOMIC DNA]</scope>
    <source>
        <strain evidence="5 6">NBRC 108639</strain>
    </source>
</reference>
<protein>
    <recommendedName>
        <fullName evidence="4">Glycoside hydrolase family 38 N-terminal domain-containing protein</fullName>
    </recommendedName>
</protein>
<dbReference type="GO" id="GO:0006013">
    <property type="term" value="P:mannose metabolic process"/>
    <property type="evidence" value="ECO:0007669"/>
    <property type="project" value="InterPro"/>
</dbReference>
<evidence type="ECO:0000256" key="1">
    <source>
        <dbReference type="ARBA" id="ARBA00001947"/>
    </source>
</evidence>
<evidence type="ECO:0000256" key="3">
    <source>
        <dbReference type="SAM" id="MobiDB-lite"/>
    </source>
</evidence>
<dbReference type="CDD" id="cd10791">
    <property type="entry name" value="GH38N_AMII_like_1"/>
    <property type="match status" value="1"/>
</dbReference>
<proteinExistence type="predicted"/>
<accession>A0A6V8KM66</accession>
<dbReference type="InterPro" id="IPR050843">
    <property type="entry name" value="Glycosyl_Hydrlase_38"/>
</dbReference>